<protein>
    <recommendedName>
        <fullName evidence="2">DUF7730 domain-containing protein</fullName>
    </recommendedName>
</protein>
<comment type="caution">
    <text evidence="3">The sequence shown here is derived from an EMBL/GenBank/DDBJ whole genome shotgun (WGS) entry which is preliminary data.</text>
</comment>
<organism evidence="3 4">
    <name type="scientific">Madurella mycetomatis</name>
    <dbReference type="NCBI Taxonomy" id="100816"/>
    <lineage>
        <taxon>Eukaryota</taxon>
        <taxon>Fungi</taxon>
        <taxon>Dikarya</taxon>
        <taxon>Ascomycota</taxon>
        <taxon>Pezizomycotina</taxon>
        <taxon>Sordariomycetes</taxon>
        <taxon>Sordariomycetidae</taxon>
        <taxon>Sordariales</taxon>
        <taxon>Sordariales incertae sedis</taxon>
        <taxon>Madurella</taxon>
    </lineage>
</organism>
<proteinExistence type="predicted"/>
<feature type="region of interest" description="Disordered" evidence="1">
    <location>
        <begin position="197"/>
        <end position="221"/>
    </location>
</feature>
<keyword evidence="4" id="KW-1185">Reference proteome</keyword>
<dbReference type="OrthoDB" id="5413827at2759"/>
<dbReference type="EMBL" id="LCTW02000071">
    <property type="protein sequence ID" value="KXX80040.1"/>
    <property type="molecule type" value="Genomic_DNA"/>
</dbReference>
<dbReference type="PANTHER" id="PTHR38790:SF4">
    <property type="entry name" value="2EXR DOMAIN-CONTAINING PROTEIN"/>
    <property type="match status" value="1"/>
</dbReference>
<dbReference type="Pfam" id="PF24864">
    <property type="entry name" value="DUF7730"/>
    <property type="match status" value="1"/>
</dbReference>
<dbReference type="PANTHER" id="PTHR38790">
    <property type="entry name" value="2EXR DOMAIN-CONTAINING PROTEIN-RELATED"/>
    <property type="match status" value="1"/>
</dbReference>
<feature type="domain" description="DUF7730" evidence="2">
    <location>
        <begin position="33"/>
        <end position="167"/>
    </location>
</feature>
<evidence type="ECO:0000256" key="1">
    <source>
        <dbReference type="SAM" id="MobiDB-lite"/>
    </source>
</evidence>
<evidence type="ECO:0000313" key="3">
    <source>
        <dbReference type="EMBL" id="KXX80040.1"/>
    </source>
</evidence>
<dbReference type="Proteomes" id="UP000078237">
    <property type="component" value="Unassembled WGS sequence"/>
</dbReference>
<dbReference type="InterPro" id="IPR056632">
    <property type="entry name" value="DUF7730"/>
</dbReference>
<evidence type="ECO:0000259" key="2">
    <source>
        <dbReference type="Pfam" id="PF24864"/>
    </source>
</evidence>
<gene>
    <name evidence="3" type="ORF">MMYC01_203452</name>
</gene>
<evidence type="ECO:0000313" key="4">
    <source>
        <dbReference type="Proteomes" id="UP000078237"/>
    </source>
</evidence>
<dbReference type="VEuPathDB" id="FungiDB:MMYC01_203452"/>
<reference evidence="3 4" key="1">
    <citation type="journal article" date="2016" name="Genome Announc.">
        <title>Genome Sequence of Madurella mycetomatis mm55, Isolated from a Human Mycetoma Case in Sudan.</title>
        <authorList>
            <person name="Smit S."/>
            <person name="Derks M.F."/>
            <person name="Bervoets S."/>
            <person name="Fahal A."/>
            <person name="van Leeuwen W."/>
            <person name="van Belkum A."/>
            <person name="van de Sande W.W."/>
        </authorList>
    </citation>
    <scope>NUCLEOTIDE SEQUENCE [LARGE SCALE GENOMIC DNA]</scope>
    <source>
        <strain evidence="4">mm55</strain>
    </source>
</reference>
<dbReference type="AlphaFoldDB" id="A0A175W9R9"/>
<name>A0A175W9R9_9PEZI</name>
<sequence length="221" mass="26353">MQLNRERRRKICNELQKMFPKEGSLELELWERNQQHSSLLRLPAELRNRIYELVLDVGQIHVCFKKWEHKARTRNGQRYYETTEGGFWCRILERGQNPWQCIKSMRPAPTRGMTLLSPVCRQLYHETALLPYSLNAWSFETRHVMERYLIKEKRLPRPHRRSIKLLYSQHVLPSPVEKYFGGLETIMLEYGITMTKEGDDADPENPSGQSSAWEVSRHVWK</sequence>
<accession>A0A175W9R9</accession>